<dbReference type="InterPro" id="IPR000683">
    <property type="entry name" value="Gfo/Idh/MocA-like_OxRdtase_N"/>
</dbReference>
<dbReference type="GO" id="GO:0016491">
    <property type="term" value="F:oxidoreductase activity"/>
    <property type="evidence" value="ECO:0007669"/>
    <property type="project" value="UniProtKB-KW"/>
</dbReference>
<keyword evidence="1" id="KW-0560">Oxidoreductase</keyword>
<evidence type="ECO:0000256" key="1">
    <source>
        <dbReference type="ARBA" id="ARBA00023002"/>
    </source>
</evidence>
<feature type="domain" description="Gfo/Idh/MocA-like oxidoreductase N-terminal" evidence="2">
    <location>
        <begin position="6"/>
        <end position="134"/>
    </location>
</feature>
<evidence type="ECO:0000259" key="3">
    <source>
        <dbReference type="Pfam" id="PF22725"/>
    </source>
</evidence>
<dbReference type="PANTHER" id="PTHR43708:SF3">
    <property type="entry name" value="OXIDOREDUCTASE"/>
    <property type="match status" value="1"/>
</dbReference>
<comment type="caution">
    <text evidence="4">The sequence shown here is derived from an EMBL/GenBank/DDBJ whole genome shotgun (WGS) entry which is preliminary data.</text>
</comment>
<evidence type="ECO:0000313" key="4">
    <source>
        <dbReference type="EMBL" id="PJR14323.1"/>
    </source>
</evidence>
<evidence type="ECO:0000259" key="2">
    <source>
        <dbReference type="Pfam" id="PF01408"/>
    </source>
</evidence>
<dbReference type="InterPro" id="IPR051317">
    <property type="entry name" value="Gfo/Idh/MocA_oxidoreduct"/>
</dbReference>
<dbReference type="Pfam" id="PF01408">
    <property type="entry name" value="GFO_IDH_MocA"/>
    <property type="match status" value="1"/>
</dbReference>
<dbReference type="GO" id="GO:0000166">
    <property type="term" value="F:nucleotide binding"/>
    <property type="evidence" value="ECO:0007669"/>
    <property type="project" value="InterPro"/>
</dbReference>
<dbReference type="RefSeq" id="WP_100672809.1">
    <property type="nucleotide sequence ID" value="NZ_NJGD01000007.1"/>
</dbReference>
<reference evidence="4 5" key="1">
    <citation type="submission" date="2017-06" db="EMBL/GenBank/DDBJ databases">
        <title>Ensifer strains isolated from leguminous trees and herbs display diverse denitrification phenotypes with some acting as strong N2O sinks.</title>
        <authorList>
            <person name="Woliy K."/>
            <person name="Mania D."/>
            <person name="Bakken L.R."/>
            <person name="Frostegard A."/>
        </authorList>
    </citation>
    <scope>NUCLEOTIDE SEQUENCE [LARGE SCALE GENOMIC DNA]</scope>
    <source>
        <strain evidence="4 5">AC50a</strain>
    </source>
</reference>
<organism evidence="4 5">
    <name type="scientific">Rhizobium meliloti</name>
    <name type="common">Ensifer meliloti</name>
    <name type="synonym">Sinorhizobium meliloti</name>
    <dbReference type="NCBI Taxonomy" id="382"/>
    <lineage>
        <taxon>Bacteria</taxon>
        <taxon>Pseudomonadati</taxon>
        <taxon>Pseudomonadota</taxon>
        <taxon>Alphaproteobacteria</taxon>
        <taxon>Hyphomicrobiales</taxon>
        <taxon>Rhizobiaceae</taxon>
        <taxon>Sinorhizobium/Ensifer group</taxon>
        <taxon>Sinorhizobium</taxon>
    </lineage>
</organism>
<dbReference type="SUPFAM" id="SSF51735">
    <property type="entry name" value="NAD(P)-binding Rossmann-fold domains"/>
    <property type="match status" value="1"/>
</dbReference>
<dbReference type="Pfam" id="PF22725">
    <property type="entry name" value="GFO_IDH_MocA_C3"/>
    <property type="match status" value="1"/>
</dbReference>
<protein>
    <submittedName>
        <fullName evidence="4">Oxidoreductase</fullName>
    </submittedName>
</protein>
<gene>
    <name evidence="4" type="ORF">CEJ86_17600</name>
</gene>
<dbReference type="PANTHER" id="PTHR43708">
    <property type="entry name" value="CONSERVED EXPRESSED OXIDOREDUCTASE (EUROFUNG)"/>
    <property type="match status" value="1"/>
</dbReference>
<dbReference type="InterPro" id="IPR055170">
    <property type="entry name" value="GFO_IDH_MocA-like_dom"/>
</dbReference>
<dbReference type="AlphaFoldDB" id="A0A2J0Z1C4"/>
<feature type="domain" description="GFO/IDH/MocA-like oxidoreductase" evidence="3">
    <location>
        <begin position="144"/>
        <end position="274"/>
    </location>
</feature>
<sequence>MASRRFRLGMVGGGQGAFFGAVHRRAAAMTHRFEFVAGALSSDPTRALESADALYLDRDRSYTDFAAMAAAEAGRDDGIDLVAVVTPNHIHAPASLAFLASGISVMCDKPLTATLPEALEVEQAAKAGTALFGVSYTNAGFDMVREARAVVESGAIGEIRLVRVEFPQEWLASATEAEGNKQAEWRTDTKRSGAGSLGDIGTHAFHLAEFISGLQCITVSAEVDSFVPGRQVDDNVSVQLRFENGAKGSLWASQVAIGKTNGLRIEIYGDKASLGWGVADANVLHFCPLGGQRITIDRASHGTVVKGHMPPGHPQGFVEALSQLYADMADQLEARLTGVAASSKSLLLPGIDAGVRGMRFIDATLRSGSAEGRWITL</sequence>
<dbReference type="Gene3D" id="3.40.50.720">
    <property type="entry name" value="NAD(P)-binding Rossmann-like Domain"/>
    <property type="match status" value="1"/>
</dbReference>
<evidence type="ECO:0000313" key="5">
    <source>
        <dbReference type="Proteomes" id="UP000231987"/>
    </source>
</evidence>
<dbReference type="Gene3D" id="3.30.360.10">
    <property type="entry name" value="Dihydrodipicolinate Reductase, domain 2"/>
    <property type="match status" value="1"/>
</dbReference>
<dbReference type="Proteomes" id="UP000231987">
    <property type="component" value="Unassembled WGS sequence"/>
</dbReference>
<proteinExistence type="predicted"/>
<dbReference type="SUPFAM" id="SSF55347">
    <property type="entry name" value="Glyceraldehyde-3-phosphate dehydrogenase-like, C-terminal domain"/>
    <property type="match status" value="1"/>
</dbReference>
<accession>A0A2J0Z1C4</accession>
<dbReference type="InterPro" id="IPR036291">
    <property type="entry name" value="NAD(P)-bd_dom_sf"/>
</dbReference>
<name>A0A2J0Z1C4_RHIML</name>
<dbReference type="EMBL" id="NJGD01000007">
    <property type="protein sequence ID" value="PJR14323.1"/>
    <property type="molecule type" value="Genomic_DNA"/>
</dbReference>